<feature type="signal peptide" evidence="2">
    <location>
        <begin position="1"/>
        <end position="18"/>
    </location>
</feature>
<keyword evidence="2" id="KW-0732">Signal</keyword>
<accession>A0A540R8F1</accession>
<name>A0A540R8F1_9CORY</name>
<dbReference type="RefSeq" id="WP_141628743.1">
    <property type="nucleotide sequence ID" value="NZ_JADPQA010000007.1"/>
</dbReference>
<gene>
    <name evidence="3" type="ORF">EJK80_04905</name>
</gene>
<dbReference type="AlphaFoldDB" id="A0A540R8F1"/>
<evidence type="ECO:0000313" key="3">
    <source>
        <dbReference type="EMBL" id="TQE43877.1"/>
    </source>
</evidence>
<dbReference type="PROSITE" id="PS51257">
    <property type="entry name" value="PROKAR_LIPOPROTEIN"/>
    <property type="match status" value="1"/>
</dbReference>
<feature type="chain" id="PRO_5038678139" description="Lipoprotein" evidence="2">
    <location>
        <begin position="19"/>
        <end position="188"/>
    </location>
</feature>
<dbReference type="STRING" id="1686286.GCA_900092335_00792"/>
<sequence length="188" mass="19658">MKSLSALPLLTASTLALASCSSTADTSDAPSSEPVTTEMTATTETSAAPHTFSAETTSPSAMSKGVNVPGFRSNLEQAGYTCDEDDDCTRTADAATYEVDFDSDSVSATVTGAPNDREKHIDAILSDVGVALGEYDFGETSWTEIKEWTLSNTAADAARDDAEAILGNIHLEAENDDDGYGVDIDLTP</sequence>
<feature type="compositionally biased region" description="Low complexity" evidence="1">
    <location>
        <begin position="21"/>
        <end position="48"/>
    </location>
</feature>
<evidence type="ECO:0000256" key="1">
    <source>
        <dbReference type="SAM" id="MobiDB-lite"/>
    </source>
</evidence>
<organism evidence="3 4">
    <name type="scientific">Corynebacterium phoceense</name>
    <dbReference type="NCBI Taxonomy" id="1686286"/>
    <lineage>
        <taxon>Bacteria</taxon>
        <taxon>Bacillati</taxon>
        <taxon>Actinomycetota</taxon>
        <taxon>Actinomycetes</taxon>
        <taxon>Mycobacteriales</taxon>
        <taxon>Corynebacteriaceae</taxon>
        <taxon>Corynebacterium</taxon>
    </lineage>
</organism>
<evidence type="ECO:0008006" key="5">
    <source>
        <dbReference type="Google" id="ProtNLM"/>
    </source>
</evidence>
<keyword evidence="4" id="KW-1185">Reference proteome</keyword>
<feature type="region of interest" description="Disordered" evidence="1">
    <location>
        <begin position="21"/>
        <end position="66"/>
    </location>
</feature>
<reference evidence="3 4" key="1">
    <citation type="submission" date="2019-06" db="EMBL/GenBank/DDBJ databases">
        <title>Draft genome of C. phoceense Strain 272.</title>
        <authorList>
            <person name="Pacheco L.G.C."/>
            <person name="Barberis C.M."/>
            <person name="Almuzara M.N."/>
            <person name="Traglia G.M."/>
            <person name="Santos C.S."/>
            <person name="Rocha D.J.P.G."/>
            <person name="Aguiar E.R.G.R."/>
            <person name="Vay C.A."/>
        </authorList>
    </citation>
    <scope>NUCLEOTIDE SEQUENCE [LARGE SCALE GENOMIC DNA]</scope>
    <source>
        <strain evidence="3 4">272</strain>
    </source>
</reference>
<evidence type="ECO:0000256" key="2">
    <source>
        <dbReference type="SAM" id="SignalP"/>
    </source>
</evidence>
<evidence type="ECO:0000313" key="4">
    <source>
        <dbReference type="Proteomes" id="UP000318080"/>
    </source>
</evidence>
<proteinExistence type="predicted"/>
<dbReference type="EMBL" id="VHIR01000005">
    <property type="protein sequence ID" value="TQE43877.1"/>
    <property type="molecule type" value="Genomic_DNA"/>
</dbReference>
<comment type="caution">
    <text evidence="3">The sequence shown here is derived from an EMBL/GenBank/DDBJ whole genome shotgun (WGS) entry which is preliminary data.</text>
</comment>
<protein>
    <recommendedName>
        <fullName evidence="5">Lipoprotein</fullName>
    </recommendedName>
</protein>
<dbReference type="Proteomes" id="UP000318080">
    <property type="component" value="Unassembled WGS sequence"/>
</dbReference>